<evidence type="ECO:0000256" key="1">
    <source>
        <dbReference type="ARBA" id="ARBA00004442"/>
    </source>
</evidence>
<dbReference type="InterPro" id="IPR011042">
    <property type="entry name" value="6-blade_b-propeller_TolB-like"/>
</dbReference>
<keyword evidence="9" id="KW-1185">Reference proteome</keyword>
<evidence type="ECO:0000259" key="7">
    <source>
        <dbReference type="PROSITE" id="PS51123"/>
    </source>
</evidence>
<comment type="subcellular location">
    <subcellularLocation>
        <location evidence="1">Cell outer membrane</location>
    </subcellularLocation>
</comment>
<evidence type="ECO:0000313" key="8">
    <source>
        <dbReference type="EMBL" id="MEA5140152.1"/>
    </source>
</evidence>
<protein>
    <submittedName>
        <fullName evidence="8">OmpA family protein</fullName>
    </submittedName>
</protein>
<gene>
    <name evidence="8" type="ORF">VB248_13460</name>
</gene>
<feature type="domain" description="OmpA-like" evidence="7">
    <location>
        <begin position="539"/>
        <end position="663"/>
    </location>
</feature>
<dbReference type="SUPFAM" id="SSF48452">
    <property type="entry name" value="TPR-like"/>
    <property type="match status" value="1"/>
</dbReference>
<evidence type="ECO:0000313" key="9">
    <source>
        <dbReference type="Proteomes" id="UP001302949"/>
    </source>
</evidence>
<keyword evidence="2 5" id="KW-0472">Membrane</keyword>
<dbReference type="Pfam" id="PF00691">
    <property type="entry name" value="OmpA"/>
    <property type="match status" value="1"/>
</dbReference>
<reference evidence="8 9" key="1">
    <citation type="submission" date="2023-12" db="EMBL/GenBank/DDBJ databases">
        <title>Novel species of the genus Arcicella isolated from rivers.</title>
        <authorList>
            <person name="Lu H."/>
        </authorList>
    </citation>
    <scope>NUCLEOTIDE SEQUENCE [LARGE SCALE GENOMIC DNA]</scope>
    <source>
        <strain evidence="8 9">KCTC 23307</strain>
    </source>
</reference>
<dbReference type="SUPFAM" id="SSF103088">
    <property type="entry name" value="OmpA-like"/>
    <property type="match status" value="1"/>
</dbReference>
<evidence type="ECO:0000256" key="6">
    <source>
        <dbReference type="SAM" id="SignalP"/>
    </source>
</evidence>
<evidence type="ECO:0000256" key="2">
    <source>
        <dbReference type="ARBA" id="ARBA00023136"/>
    </source>
</evidence>
<dbReference type="Gene3D" id="1.25.40.10">
    <property type="entry name" value="Tetratricopeptide repeat domain"/>
    <property type="match status" value="1"/>
</dbReference>
<dbReference type="PANTHER" id="PTHR30329">
    <property type="entry name" value="STATOR ELEMENT OF FLAGELLAR MOTOR COMPLEX"/>
    <property type="match status" value="1"/>
</dbReference>
<proteinExistence type="predicted"/>
<evidence type="ECO:0000256" key="5">
    <source>
        <dbReference type="PROSITE-ProRule" id="PRU00473"/>
    </source>
</evidence>
<organism evidence="8 9">
    <name type="scientific">Arcicella rigui</name>
    <dbReference type="NCBI Taxonomy" id="797020"/>
    <lineage>
        <taxon>Bacteria</taxon>
        <taxon>Pseudomonadati</taxon>
        <taxon>Bacteroidota</taxon>
        <taxon>Cytophagia</taxon>
        <taxon>Cytophagales</taxon>
        <taxon>Flectobacillaceae</taxon>
        <taxon>Arcicella</taxon>
    </lineage>
</organism>
<feature type="repeat" description="TPR" evidence="4">
    <location>
        <begin position="91"/>
        <end position="124"/>
    </location>
</feature>
<dbReference type="InterPro" id="IPR011990">
    <property type="entry name" value="TPR-like_helical_dom_sf"/>
</dbReference>
<dbReference type="InterPro" id="IPR011659">
    <property type="entry name" value="WD40"/>
</dbReference>
<keyword evidence="6" id="KW-0732">Signal</keyword>
<comment type="caution">
    <text evidence="8">The sequence shown here is derived from an EMBL/GenBank/DDBJ whole genome shotgun (WGS) entry which is preliminary data.</text>
</comment>
<dbReference type="CDD" id="cd07185">
    <property type="entry name" value="OmpA_C-like"/>
    <property type="match status" value="1"/>
</dbReference>
<dbReference type="InterPro" id="IPR036737">
    <property type="entry name" value="OmpA-like_sf"/>
</dbReference>
<dbReference type="PRINTS" id="PR01021">
    <property type="entry name" value="OMPADOMAIN"/>
</dbReference>
<dbReference type="RefSeq" id="WP_323297307.1">
    <property type="nucleotide sequence ID" value="NZ_JAYFUM010000015.1"/>
</dbReference>
<dbReference type="Pfam" id="PF07676">
    <property type="entry name" value="PD40"/>
    <property type="match status" value="3"/>
</dbReference>
<sequence>MQKFRQLIALFAAIILLNSCNSALQSFKKGQKKFDNGEYELAIKEFKKASAANYESGKTNYFIAESYRLSNRLTLASEFYEKALASGSKDTDLRYHLGMALKMQGKYQEAAQNFEKYLSGVPSKVFKAKAQAEIDQLEEVEALANKKTFIELKPLNINSSGAEFAPIIQGNDLIFTASRKDIVYKSNGLPYLGLYRASLNSPTELGTPNLFSANVFKNNVNEGTPTFSKDGKTMVFARGNAGKRSDDSPDVDLYISRNVDGVWTEPEVISVSDSLAWDGCPSFSADNKTLYFGSNRAGGKGGIDLYRANIDKAGRFGRAINLGSEINTAGDEMFPYVSSDGKLYFSSDGHAGIGGLDLFVATRKNGEITVEHLGIPLNSRFDDFGLVAIDSTKGYFASNRDSGKGDDDIYYFENTQPDKKYDVPPILAKENPNKKKIVRYYLIGNVTDMNDQALDSVKVAIIDNASNQAIDELYTKAGKFGKVKLEEDQSYTLVTEKKGYFTKREPFTMVGKSIPLEKLTKTETDTIFYASIKLDKPEVGKEITKLFQIAPIYYDLDKANIRSDASPELDKIVQILNDNPTIKLELGSHTDSRATTEYNAKLSQRRADAAVAYIISKGISPARIIAKGYGESQLVNKCADGVPCTEEEHQLNRRTEFKVISVN</sequence>
<evidence type="ECO:0000256" key="3">
    <source>
        <dbReference type="ARBA" id="ARBA00023237"/>
    </source>
</evidence>
<keyword evidence="3" id="KW-0998">Cell outer membrane</keyword>
<accession>A0ABU5QC67</accession>
<dbReference type="InterPro" id="IPR006664">
    <property type="entry name" value="OMP_bac"/>
</dbReference>
<dbReference type="PROSITE" id="PS50005">
    <property type="entry name" value="TPR"/>
    <property type="match status" value="1"/>
</dbReference>
<dbReference type="InterPro" id="IPR019734">
    <property type="entry name" value="TPR_rpt"/>
</dbReference>
<feature type="chain" id="PRO_5045451469" evidence="6">
    <location>
        <begin position="23"/>
        <end position="663"/>
    </location>
</feature>
<dbReference type="SUPFAM" id="SSF82171">
    <property type="entry name" value="DPP6 N-terminal domain-like"/>
    <property type="match status" value="1"/>
</dbReference>
<dbReference type="InterPro" id="IPR006665">
    <property type="entry name" value="OmpA-like"/>
</dbReference>
<dbReference type="Gene3D" id="3.30.1330.60">
    <property type="entry name" value="OmpA-like domain"/>
    <property type="match status" value="1"/>
</dbReference>
<dbReference type="PROSITE" id="PS51123">
    <property type="entry name" value="OMPA_2"/>
    <property type="match status" value="1"/>
</dbReference>
<evidence type="ECO:0000256" key="4">
    <source>
        <dbReference type="PROSITE-ProRule" id="PRU00339"/>
    </source>
</evidence>
<dbReference type="PANTHER" id="PTHR30329:SF21">
    <property type="entry name" value="LIPOPROTEIN YIAD-RELATED"/>
    <property type="match status" value="1"/>
</dbReference>
<keyword evidence="4" id="KW-0802">TPR repeat</keyword>
<dbReference type="Gene3D" id="2.120.10.30">
    <property type="entry name" value="TolB, C-terminal domain"/>
    <property type="match status" value="1"/>
</dbReference>
<dbReference type="EMBL" id="JAYFUM010000015">
    <property type="protein sequence ID" value="MEA5140152.1"/>
    <property type="molecule type" value="Genomic_DNA"/>
</dbReference>
<dbReference type="InterPro" id="IPR050330">
    <property type="entry name" value="Bact_OuterMem_StrucFunc"/>
</dbReference>
<name>A0ABU5QC67_9BACT</name>
<feature type="signal peptide" evidence="6">
    <location>
        <begin position="1"/>
        <end position="22"/>
    </location>
</feature>
<dbReference type="Proteomes" id="UP001302949">
    <property type="component" value="Unassembled WGS sequence"/>
</dbReference>
<dbReference type="SMART" id="SM00028">
    <property type="entry name" value="TPR"/>
    <property type="match status" value="3"/>
</dbReference>